<dbReference type="PANTHER" id="PTHR33129">
    <property type="entry name" value="PROTEIN KINASE DOMAIN-CONTAINING PROTEIN-RELATED"/>
    <property type="match status" value="1"/>
</dbReference>
<dbReference type="Proteomes" id="UP000247702">
    <property type="component" value="Unassembled WGS sequence"/>
</dbReference>
<protein>
    <recommendedName>
        <fullName evidence="3">Crinkler effector protein N-terminal domain-containing protein</fullName>
    </recommendedName>
</protein>
<comment type="caution">
    <text evidence="1">The sequence shown here is derived from an EMBL/GenBank/DDBJ whole genome shotgun (WGS) entry which is preliminary data.</text>
</comment>
<dbReference type="InterPro" id="IPR052980">
    <property type="entry name" value="Crinkler_effector"/>
</dbReference>
<proteinExistence type="predicted"/>
<evidence type="ECO:0000313" key="2">
    <source>
        <dbReference type="Proteomes" id="UP000247702"/>
    </source>
</evidence>
<accession>A0A2Z6R2N2</accession>
<dbReference type="EMBL" id="BEXD01001989">
    <property type="protein sequence ID" value="GBB96573.1"/>
    <property type="molecule type" value="Genomic_DNA"/>
</dbReference>
<organism evidence="1 2">
    <name type="scientific">Rhizophagus clarus</name>
    <dbReference type="NCBI Taxonomy" id="94130"/>
    <lineage>
        <taxon>Eukaryota</taxon>
        <taxon>Fungi</taxon>
        <taxon>Fungi incertae sedis</taxon>
        <taxon>Mucoromycota</taxon>
        <taxon>Glomeromycotina</taxon>
        <taxon>Glomeromycetes</taxon>
        <taxon>Glomerales</taxon>
        <taxon>Glomeraceae</taxon>
        <taxon>Rhizophagus</taxon>
    </lineage>
</organism>
<sequence>MRYRLNFVIQEYVSDKVQYRQIAEEQDVWCIIDGKRDQLGHDFSNGKLIMVSSPKKSIIGDFAKQWCVKLYMPIWNEFEVEDCWKNVYCEKVPSESLESLKDKFKLCGGIPRLIFGDEYTHKLIHMRTNLEETEVEEKYKEDLRTFIETARDIPEMGSLRGQLFELVSHEILCQGGTFPVRKLTDDGSLGPETTLTLESLEEMFFDDISEIKGNTSQGQNKYYRPISKIFESIDSYVRYNKLFQVTVAKSHGIKQEGLRAIKGILKDSCRISFYFVLPKDIFETYTKKQKYENKGEGIRIDGWIKGDIDQYALCIDFNKCLF</sequence>
<dbReference type="PANTHER" id="PTHR33129:SF1">
    <property type="entry name" value="ATP-BINDING PROTEIN"/>
    <property type="match status" value="1"/>
</dbReference>
<gene>
    <name evidence="1" type="ORF">RclHR1_27890001</name>
</gene>
<reference evidence="1 2" key="1">
    <citation type="submission" date="2017-11" db="EMBL/GenBank/DDBJ databases">
        <title>The genome of Rhizophagus clarus HR1 reveals common genetic basis of auxotrophy among arbuscular mycorrhizal fungi.</title>
        <authorList>
            <person name="Kobayashi Y."/>
        </authorList>
    </citation>
    <scope>NUCLEOTIDE SEQUENCE [LARGE SCALE GENOMIC DNA]</scope>
    <source>
        <strain evidence="1 2">HR1</strain>
    </source>
</reference>
<dbReference type="AlphaFoldDB" id="A0A2Z6R2N2"/>
<name>A0A2Z6R2N2_9GLOM</name>
<keyword evidence="2" id="KW-1185">Reference proteome</keyword>
<evidence type="ECO:0008006" key="3">
    <source>
        <dbReference type="Google" id="ProtNLM"/>
    </source>
</evidence>
<evidence type="ECO:0000313" key="1">
    <source>
        <dbReference type="EMBL" id="GBB96573.1"/>
    </source>
</evidence>